<comment type="similarity">
    <text evidence="8">In the C-terminal section; belongs to the anthranilate phosphoribosyltransferase family.</text>
</comment>
<feature type="binding site" evidence="9">
    <location>
        <begin position="113"/>
        <end position="116"/>
    </location>
    <ligand>
        <name>5-phospho-alpha-D-ribose 1-diphosphate</name>
        <dbReference type="ChEBI" id="CHEBI:58017"/>
    </ligand>
</feature>
<dbReference type="RefSeq" id="WP_152423475.1">
    <property type="nucleotide sequence ID" value="NZ_BMLZ01000001.1"/>
</dbReference>
<dbReference type="AlphaFoldDB" id="A0AAV4JZZ6"/>
<feature type="binding site" evidence="9">
    <location>
        <position position="248"/>
    </location>
    <ligand>
        <name>Mg(2+)</name>
        <dbReference type="ChEBI" id="CHEBI:18420"/>
        <label>1</label>
    </ligand>
</feature>
<evidence type="ECO:0000313" key="15">
    <source>
        <dbReference type="Proteomes" id="UP000630135"/>
    </source>
</evidence>
<feature type="binding site" evidence="9">
    <location>
        <position position="115"/>
    </location>
    <ligand>
        <name>Mg(2+)</name>
        <dbReference type="ChEBI" id="CHEBI:18420"/>
        <label>1</label>
    </ligand>
</feature>
<feature type="region of interest" description="Disordered" evidence="10">
    <location>
        <begin position="1"/>
        <end position="25"/>
    </location>
</feature>
<dbReference type="GeneID" id="59164057"/>
<dbReference type="GO" id="GO:0005829">
    <property type="term" value="C:cytosol"/>
    <property type="evidence" value="ECO:0007669"/>
    <property type="project" value="TreeGrafter"/>
</dbReference>
<name>A0AAV4JZZ6_9DEIO</name>
<evidence type="ECO:0000256" key="2">
    <source>
        <dbReference type="ARBA" id="ARBA00022605"/>
    </source>
</evidence>
<dbReference type="Pfam" id="PF00591">
    <property type="entry name" value="Glycos_transf_3"/>
    <property type="match status" value="1"/>
</dbReference>
<evidence type="ECO:0000256" key="9">
    <source>
        <dbReference type="HAMAP-Rule" id="MF_00211"/>
    </source>
</evidence>
<feature type="binding site" evidence="9">
    <location>
        <position position="103"/>
    </location>
    <ligand>
        <name>anthranilate</name>
        <dbReference type="ChEBI" id="CHEBI:16567"/>
        <label>1</label>
    </ligand>
</feature>
<dbReference type="PANTHER" id="PTHR43285">
    <property type="entry name" value="ANTHRANILATE PHOSPHORIBOSYLTRANSFERASE"/>
    <property type="match status" value="1"/>
</dbReference>
<dbReference type="Gene3D" id="1.20.970.10">
    <property type="entry name" value="Transferase, Pyrimidine Nucleoside Phosphorylase, Chain C"/>
    <property type="match status" value="1"/>
</dbReference>
<dbReference type="InterPro" id="IPR035902">
    <property type="entry name" value="Nuc_phospho_transferase"/>
</dbReference>
<evidence type="ECO:0000256" key="3">
    <source>
        <dbReference type="ARBA" id="ARBA00022676"/>
    </source>
</evidence>
<reference evidence="15" key="3">
    <citation type="journal article" date="2019" name="Int. J. Syst. Evol. Microbiol.">
        <title>The Global Catalogue of Microorganisms (GCM) 10K type strain sequencing project: providing services to taxonomists for standard genome sequencing and annotation.</title>
        <authorList>
            <consortium name="The Broad Institute Genomics Platform"/>
            <consortium name="The Broad Institute Genome Sequencing Center for Infectious Disease"/>
            <person name="Wu L."/>
            <person name="Ma J."/>
        </authorList>
    </citation>
    <scope>NUCLEOTIDE SEQUENCE [LARGE SCALE GENOMIC DNA]</scope>
    <source>
        <strain evidence="15">CGMCC 1.8884</strain>
    </source>
</reference>
<comment type="pathway">
    <text evidence="1 9">Amino-acid biosynthesis; L-tryptophan biosynthesis; L-tryptophan from chorismate: step 2/5.</text>
</comment>
<feature type="binding site" evidence="9">
    <location>
        <begin position="131"/>
        <end position="139"/>
    </location>
    <ligand>
        <name>5-phospho-alpha-D-ribose 1-diphosphate</name>
        <dbReference type="ChEBI" id="CHEBI:58017"/>
    </ligand>
</feature>
<feature type="binding site" evidence="9">
    <location>
        <position position="103"/>
    </location>
    <ligand>
        <name>5-phospho-alpha-D-ribose 1-diphosphate</name>
        <dbReference type="ChEBI" id="CHEBI:58017"/>
    </ligand>
</feature>
<dbReference type="SUPFAM" id="SSF47648">
    <property type="entry name" value="Nucleoside phosphorylase/phosphoribosyltransferase N-terminal domain"/>
    <property type="match status" value="1"/>
</dbReference>
<feature type="binding site" evidence="9">
    <location>
        <begin position="106"/>
        <end position="107"/>
    </location>
    <ligand>
        <name>5-phospho-alpha-D-ribose 1-diphosphate</name>
        <dbReference type="ChEBI" id="CHEBI:58017"/>
    </ligand>
</feature>
<feature type="binding site" evidence="9">
    <location>
        <position position="111"/>
    </location>
    <ligand>
        <name>5-phospho-alpha-D-ribose 1-diphosphate</name>
        <dbReference type="ChEBI" id="CHEBI:58017"/>
    </ligand>
</feature>
<keyword evidence="9" id="KW-0479">Metal-binding</keyword>
<feature type="domain" description="Glycosyl transferase family 3" evidence="11">
    <location>
        <begin position="97"/>
        <end position="345"/>
    </location>
</feature>
<gene>
    <name evidence="9 13" type="primary">trpD</name>
    <name evidence="14" type="ORF">GCM10008021_00920</name>
    <name evidence="13" type="ORF">GCM10010914_01680</name>
</gene>
<feature type="domain" description="Glycosyl transferase family 3 N-terminal" evidence="12">
    <location>
        <begin position="27"/>
        <end position="87"/>
    </location>
</feature>
<accession>A0AAV4JZZ6</accession>
<evidence type="ECO:0000256" key="6">
    <source>
        <dbReference type="ARBA" id="ARBA00023141"/>
    </source>
</evidence>
<keyword evidence="5 9" id="KW-0822">Tryptophan biosynthesis</keyword>
<evidence type="ECO:0000256" key="8">
    <source>
        <dbReference type="ARBA" id="ARBA00061188"/>
    </source>
</evidence>
<keyword evidence="4 9" id="KW-0808">Transferase</keyword>
<comment type="caution">
    <text evidence="13">The sequence shown here is derived from an EMBL/GenBank/DDBJ whole genome shotgun (WGS) entry which is preliminary data.</text>
</comment>
<keyword evidence="3 9" id="KW-0328">Glycosyltransferase</keyword>
<dbReference type="HAMAP" id="MF_00211">
    <property type="entry name" value="TrpD"/>
    <property type="match status" value="1"/>
</dbReference>
<dbReference type="EMBL" id="BMMA01000001">
    <property type="protein sequence ID" value="GGI71288.1"/>
    <property type="molecule type" value="Genomic_DNA"/>
</dbReference>
<dbReference type="GO" id="GO:0000162">
    <property type="term" value="P:L-tryptophan biosynthetic process"/>
    <property type="evidence" value="ECO:0007669"/>
    <property type="project" value="UniProtKB-UniRule"/>
</dbReference>
<organism evidence="13 16">
    <name type="scientific">Deinococcus wulumuqiensis</name>
    <dbReference type="NCBI Taxonomy" id="980427"/>
    <lineage>
        <taxon>Bacteria</taxon>
        <taxon>Thermotogati</taxon>
        <taxon>Deinococcota</taxon>
        <taxon>Deinococci</taxon>
        <taxon>Deinococcales</taxon>
        <taxon>Deinococcaceae</taxon>
        <taxon>Deinococcus</taxon>
    </lineage>
</organism>
<dbReference type="GO" id="GO:0000287">
    <property type="term" value="F:magnesium ion binding"/>
    <property type="evidence" value="ECO:0007669"/>
    <property type="project" value="UniProtKB-UniRule"/>
</dbReference>
<comment type="catalytic activity">
    <reaction evidence="7 9">
        <text>N-(5-phospho-beta-D-ribosyl)anthranilate + diphosphate = 5-phospho-alpha-D-ribose 1-diphosphate + anthranilate</text>
        <dbReference type="Rhea" id="RHEA:11768"/>
        <dbReference type="ChEBI" id="CHEBI:16567"/>
        <dbReference type="ChEBI" id="CHEBI:18277"/>
        <dbReference type="ChEBI" id="CHEBI:33019"/>
        <dbReference type="ChEBI" id="CHEBI:58017"/>
        <dbReference type="EC" id="2.4.2.18"/>
    </reaction>
</comment>
<proteinExistence type="inferred from homology"/>
<evidence type="ECO:0000256" key="7">
    <source>
        <dbReference type="ARBA" id="ARBA00052328"/>
    </source>
</evidence>
<reference evidence="14" key="1">
    <citation type="journal article" date="2014" name="Int. J. Syst. Evol. Microbiol.">
        <title>Complete genome of a new Firmicutes species belonging to the dominant human colonic microbiota ('Ruminococcus bicirculans') reveals two chromosomes and a selective capacity to utilize plant glucans.</title>
        <authorList>
            <consortium name="NISC Comparative Sequencing Program"/>
            <person name="Wegmann U."/>
            <person name="Louis P."/>
            <person name="Goesmann A."/>
            <person name="Henrissat B."/>
            <person name="Duncan S.H."/>
            <person name="Flint H.J."/>
        </authorList>
    </citation>
    <scope>NUCLEOTIDE SEQUENCE</scope>
    <source>
        <strain evidence="14">CGMCC 1.8884</strain>
    </source>
</reference>
<dbReference type="Pfam" id="PF02885">
    <property type="entry name" value="Glycos_trans_3N"/>
    <property type="match status" value="1"/>
</dbReference>
<dbReference type="InterPro" id="IPR005940">
    <property type="entry name" value="Anthranilate_Pribosyl_Tfrase"/>
</dbReference>
<reference evidence="13" key="2">
    <citation type="journal article" date="2014" name="Int. J. Syst. Evol. Microbiol.">
        <title>Complete genome sequence of Corynebacterium casei LMG S-19264T (=DSM 44701T), isolated from a smear-ripened cheese.</title>
        <authorList>
            <consortium name="US DOE Joint Genome Institute (JGI-PGF)"/>
            <person name="Walter F."/>
            <person name="Albersmeier A."/>
            <person name="Kalinowski J."/>
            <person name="Ruckert C."/>
        </authorList>
    </citation>
    <scope>NUCLEOTIDE SEQUENCE</scope>
    <source>
        <strain evidence="13">CGMCC 1.8885</strain>
    </source>
</reference>
<keyword evidence="9" id="KW-0460">Magnesium</keyword>
<dbReference type="NCBIfam" id="TIGR01245">
    <property type="entry name" value="trpD"/>
    <property type="match status" value="1"/>
</dbReference>
<sequence>MTAPQTPQAQTPQVQTPQAQTSQAQPLHARLMDGEVLGQTDATQFMREVMSGEMSSVRLAAALAALRVRGETPEEIAGFARAMRENAVTVNVRPRDVLMDVVGTGGDGAHTFNISTTTAFVVAGAGIPIAKHGNRAASSRAGSADVLEALGVNLDASPEVIQEAIDTLGVGFMFARNYHPALRHAAPVRSDLAARTVFNILGPLSNPAGATHLVVGVFRADLTRTLAEALRHLGAKGATVVYGDGLDEFTVCGPNTVSGLRDGEIIDRTMHPEECGVDLHPRAAIVGGTPAENAEITRALLTGGGTPAQKDIVALNAGAALRTAGQVETIREGVAQAREVMKSGAGWDMLQKYAALTKR</sequence>
<evidence type="ECO:0000313" key="14">
    <source>
        <dbReference type="EMBL" id="GGP28441.1"/>
    </source>
</evidence>
<protein>
    <recommendedName>
        <fullName evidence="9">Anthranilate phosphoribosyltransferase</fullName>
        <ecNumber evidence="9">2.4.2.18</ecNumber>
    </recommendedName>
</protein>
<comment type="cofactor">
    <cofactor evidence="9">
        <name>Mg(2+)</name>
        <dbReference type="ChEBI" id="CHEBI:18420"/>
    </cofactor>
    <text evidence="9">Binds 2 magnesium ions per monomer.</text>
</comment>
<evidence type="ECO:0000256" key="5">
    <source>
        <dbReference type="ARBA" id="ARBA00022822"/>
    </source>
</evidence>
<dbReference type="InterPro" id="IPR036320">
    <property type="entry name" value="Glycosyl_Trfase_fam3_N_dom_sf"/>
</dbReference>
<evidence type="ECO:0000256" key="1">
    <source>
        <dbReference type="ARBA" id="ARBA00004907"/>
    </source>
</evidence>
<comment type="function">
    <text evidence="9">Catalyzes the transfer of the phosphoribosyl group of 5-phosphorylribose-1-pyrophosphate (PRPP) to anthranilate to yield N-(5'-phosphoribosyl)-anthranilate (PRA).</text>
</comment>
<dbReference type="Proteomes" id="UP000652720">
    <property type="component" value="Unassembled WGS sequence"/>
</dbReference>
<dbReference type="InterPro" id="IPR000312">
    <property type="entry name" value="Glycosyl_Trfase_fam3"/>
</dbReference>
<dbReference type="SUPFAM" id="SSF52418">
    <property type="entry name" value="Nucleoside phosphorylase/phosphoribosyltransferase catalytic domain"/>
    <property type="match status" value="1"/>
</dbReference>
<feature type="binding site" evidence="9">
    <location>
        <position position="248"/>
    </location>
    <ligand>
        <name>Mg(2+)</name>
        <dbReference type="ChEBI" id="CHEBI:18420"/>
        <label>2</label>
    </ligand>
</feature>
<comment type="subunit">
    <text evidence="9">Homodimer.</text>
</comment>
<feature type="binding site" evidence="9">
    <location>
        <position position="134"/>
    </location>
    <ligand>
        <name>anthranilate</name>
        <dbReference type="ChEBI" id="CHEBI:16567"/>
        <label>1</label>
    </ligand>
</feature>
<dbReference type="FunFam" id="3.40.1030.10:FF:000002">
    <property type="entry name" value="Anthranilate phosphoribosyltransferase"/>
    <property type="match status" value="1"/>
</dbReference>
<dbReference type="PANTHER" id="PTHR43285:SF2">
    <property type="entry name" value="ANTHRANILATE PHOSPHORIBOSYLTRANSFERASE"/>
    <property type="match status" value="1"/>
</dbReference>
<evidence type="ECO:0000256" key="4">
    <source>
        <dbReference type="ARBA" id="ARBA00022679"/>
    </source>
</evidence>
<evidence type="ECO:0000259" key="12">
    <source>
        <dbReference type="Pfam" id="PF02885"/>
    </source>
</evidence>
<dbReference type="EC" id="2.4.2.18" evidence="9"/>
<feature type="binding site" evidence="9">
    <location>
        <position position="247"/>
    </location>
    <ligand>
        <name>Mg(2+)</name>
        <dbReference type="ChEBI" id="CHEBI:18420"/>
        <label>2</label>
    </ligand>
</feature>
<comment type="caution">
    <text evidence="9">Lacks conserved residue(s) required for the propagation of feature annotation.</text>
</comment>
<reference evidence="13" key="4">
    <citation type="submission" date="2023-08" db="EMBL/GenBank/DDBJ databases">
        <authorList>
            <person name="Sun Q."/>
            <person name="Zhou Y."/>
        </authorList>
    </citation>
    <scope>NUCLEOTIDE SEQUENCE</scope>
    <source>
        <strain evidence="14">CGMCC 1.8884</strain>
        <strain evidence="13">CGMCC 1.8885</strain>
    </source>
</reference>
<dbReference type="GO" id="GO:0004048">
    <property type="term" value="F:anthranilate phosphoribosyltransferase activity"/>
    <property type="evidence" value="ECO:0007669"/>
    <property type="project" value="UniProtKB-UniRule"/>
</dbReference>
<evidence type="ECO:0000256" key="10">
    <source>
        <dbReference type="SAM" id="MobiDB-lite"/>
    </source>
</evidence>
<evidence type="ECO:0000259" key="11">
    <source>
        <dbReference type="Pfam" id="PF00591"/>
    </source>
</evidence>
<dbReference type="Gene3D" id="3.40.1030.10">
    <property type="entry name" value="Nucleoside phosphorylase/phosphoribosyltransferase catalytic domain"/>
    <property type="match status" value="1"/>
</dbReference>
<keyword evidence="15" id="KW-1185">Reference proteome</keyword>
<dbReference type="EMBL" id="BMLZ01000001">
    <property type="protein sequence ID" value="GGP28441.1"/>
    <property type="molecule type" value="Genomic_DNA"/>
</dbReference>
<keyword evidence="6 9" id="KW-0057">Aromatic amino acid biosynthesis</keyword>
<keyword evidence="2 9" id="KW-0028">Amino-acid biosynthesis</keyword>
<comment type="similarity">
    <text evidence="9">Belongs to the anthranilate phosphoribosyltransferase family.</text>
</comment>
<evidence type="ECO:0000313" key="13">
    <source>
        <dbReference type="EMBL" id="GGI71288.1"/>
    </source>
</evidence>
<feature type="binding site" evidence="9">
    <location>
        <position position="189"/>
    </location>
    <ligand>
        <name>anthranilate</name>
        <dbReference type="ChEBI" id="CHEBI:16567"/>
        <label>2</label>
    </ligand>
</feature>
<dbReference type="Proteomes" id="UP000630135">
    <property type="component" value="Unassembled WGS sequence"/>
</dbReference>
<evidence type="ECO:0000313" key="16">
    <source>
        <dbReference type="Proteomes" id="UP000652720"/>
    </source>
</evidence>
<feature type="binding site" evidence="9">
    <location>
        <position position="143"/>
    </location>
    <ligand>
        <name>5-phospho-alpha-D-ribose 1-diphosphate</name>
        <dbReference type="ChEBI" id="CHEBI:58017"/>
    </ligand>
</feature>
<dbReference type="InterPro" id="IPR017459">
    <property type="entry name" value="Glycosyl_Trfase_fam3_N_dom"/>
</dbReference>